<dbReference type="InterPro" id="IPR022973">
    <property type="entry name" value="Ribosomal_uL10_bac"/>
</dbReference>
<gene>
    <name evidence="5 6" type="primary">rplJ</name>
    <name evidence="6" type="ORF">COU23_03260</name>
</gene>
<dbReference type="GO" id="GO:0006412">
    <property type="term" value="P:translation"/>
    <property type="evidence" value="ECO:0007669"/>
    <property type="project" value="UniProtKB-UniRule"/>
</dbReference>
<keyword evidence="2 5" id="KW-0689">Ribosomal protein</keyword>
<dbReference type="Proteomes" id="UP000231464">
    <property type="component" value="Unassembled WGS sequence"/>
</dbReference>
<protein>
    <recommendedName>
        <fullName evidence="4 5">Large ribosomal subunit protein uL10</fullName>
    </recommendedName>
</protein>
<evidence type="ECO:0000313" key="6">
    <source>
        <dbReference type="EMBL" id="PIT89563.1"/>
    </source>
</evidence>
<dbReference type="AlphaFoldDB" id="A0A2M6W9U1"/>
<comment type="subunit">
    <text evidence="5">Part of the ribosomal stalk of the 50S ribosomal subunit. The N-terminus interacts with L11 and the large rRNA to form the base of the stalk. The C-terminus forms an elongated spine to which L12 dimers bind in a sequential fashion forming a multimeric L10(L12)X complex.</text>
</comment>
<comment type="function">
    <text evidence="5">Forms part of the ribosomal stalk, playing a central role in the interaction of the ribosome with GTP-bound translation factors.</text>
</comment>
<dbReference type="InterPro" id="IPR043141">
    <property type="entry name" value="Ribosomal_uL10-like_sf"/>
</dbReference>
<evidence type="ECO:0000256" key="4">
    <source>
        <dbReference type="ARBA" id="ARBA00035202"/>
    </source>
</evidence>
<dbReference type="SUPFAM" id="SSF160369">
    <property type="entry name" value="Ribosomal protein L10-like"/>
    <property type="match status" value="1"/>
</dbReference>
<dbReference type="Gene3D" id="6.10.250.290">
    <property type="match status" value="1"/>
</dbReference>
<dbReference type="GO" id="GO:0005840">
    <property type="term" value="C:ribosome"/>
    <property type="evidence" value="ECO:0007669"/>
    <property type="project" value="UniProtKB-KW"/>
</dbReference>
<keyword evidence="5" id="KW-0694">RNA-binding</keyword>
<reference evidence="7" key="1">
    <citation type="submission" date="2017-09" db="EMBL/GenBank/DDBJ databases">
        <title>Depth-based differentiation of microbial function through sediment-hosted aquifers and enrichment of novel symbionts in the deep terrestrial subsurface.</title>
        <authorList>
            <person name="Probst A.J."/>
            <person name="Ladd B."/>
            <person name="Jarett J.K."/>
            <person name="Geller-Mcgrath D.E."/>
            <person name="Sieber C.M.K."/>
            <person name="Emerson J.B."/>
            <person name="Anantharaman K."/>
            <person name="Thomas B.C."/>
            <person name="Malmstrom R."/>
            <person name="Stieglmeier M."/>
            <person name="Klingl A."/>
            <person name="Woyke T."/>
            <person name="Ryan C.M."/>
            <person name="Banfield J.F."/>
        </authorList>
    </citation>
    <scope>NUCLEOTIDE SEQUENCE [LARGE SCALE GENOMIC DNA]</scope>
</reference>
<keyword evidence="5" id="KW-0699">rRNA-binding</keyword>
<dbReference type="PANTHER" id="PTHR11560">
    <property type="entry name" value="39S RIBOSOMAL PROTEIN L10, MITOCHONDRIAL"/>
    <property type="match status" value="1"/>
</dbReference>
<evidence type="ECO:0000313" key="7">
    <source>
        <dbReference type="Proteomes" id="UP000231464"/>
    </source>
</evidence>
<organism evidence="6 7">
    <name type="scientific">Candidatus Kuenenbacteria bacterium CG10_big_fil_rev_8_21_14_0_10_36_11</name>
    <dbReference type="NCBI Taxonomy" id="1974618"/>
    <lineage>
        <taxon>Bacteria</taxon>
        <taxon>Candidatus Kueneniibacteriota</taxon>
    </lineage>
</organism>
<dbReference type="CDD" id="cd05797">
    <property type="entry name" value="Ribosomal_L10"/>
    <property type="match status" value="1"/>
</dbReference>
<dbReference type="Gene3D" id="3.30.70.1730">
    <property type="match status" value="1"/>
</dbReference>
<name>A0A2M6W9U1_9BACT</name>
<dbReference type="HAMAP" id="MF_00362">
    <property type="entry name" value="Ribosomal_uL10"/>
    <property type="match status" value="1"/>
</dbReference>
<evidence type="ECO:0000256" key="5">
    <source>
        <dbReference type="HAMAP-Rule" id="MF_00362"/>
    </source>
</evidence>
<dbReference type="InterPro" id="IPR047865">
    <property type="entry name" value="Ribosomal_uL10_bac_type"/>
</dbReference>
<evidence type="ECO:0000256" key="1">
    <source>
        <dbReference type="ARBA" id="ARBA00008889"/>
    </source>
</evidence>
<proteinExistence type="inferred from homology"/>
<evidence type="ECO:0000256" key="3">
    <source>
        <dbReference type="ARBA" id="ARBA00023274"/>
    </source>
</evidence>
<accession>A0A2M6W9U1</accession>
<dbReference type="EMBL" id="PFBP01000053">
    <property type="protein sequence ID" value="PIT89563.1"/>
    <property type="molecule type" value="Genomic_DNA"/>
</dbReference>
<keyword evidence="3 5" id="KW-0687">Ribonucleoprotein</keyword>
<dbReference type="GO" id="GO:0070180">
    <property type="term" value="F:large ribosomal subunit rRNA binding"/>
    <property type="evidence" value="ECO:0007669"/>
    <property type="project" value="UniProtKB-UniRule"/>
</dbReference>
<dbReference type="GO" id="GO:1990904">
    <property type="term" value="C:ribonucleoprotein complex"/>
    <property type="evidence" value="ECO:0007669"/>
    <property type="project" value="UniProtKB-KW"/>
</dbReference>
<dbReference type="NCBIfam" id="NF000955">
    <property type="entry name" value="PRK00099.1-1"/>
    <property type="match status" value="1"/>
</dbReference>
<evidence type="ECO:0000256" key="2">
    <source>
        <dbReference type="ARBA" id="ARBA00022980"/>
    </source>
</evidence>
<comment type="caution">
    <text evidence="6">The sequence shown here is derived from an EMBL/GenBank/DDBJ whole genome shotgun (WGS) entry which is preliminary data.</text>
</comment>
<comment type="similarity">
    <text evidence="1 5">Belongs to the universal ribosomal protein uL10 family.</text>
</comment>
<dbReference type="Pfam" id="PF00466">
    <property type="entry name" value="Ribosomal_L10"/>
    <property type="match status" value="1"/>
</dbReference>
<dbReference type="InterPro" id="IPR001790">
    <property type="entry name" value="Ribosomal_uL10"/>
</dbReference>
<sequence>MPKSKLQKQKVLNDVAQKIDNSKSVIISVFEKLPVKDDYALRQELKKQGAGHEIVKKTLLKKILAQKEIIGPNEQELLGNIALTSSPDEVLGAKILAKFVKGKKNFKIIGGILNNNWLNSEKIMALAKLPNKEELLNKTISTIKAPLNEFVNILAINIRNFINILNAIKNNKSNS</sequence>